<protein>
    <submittedName>
        <fullName evidence="4">TetR family transcriptional regulator</fullName>
    </submittedName>
</protein>
<feature type="domain" description="HTH tetR-type" evidence="3">
    <location>
        <begin position="6"/>
        <end position="66"/>
    </location>
</feature>
<dbReference type="InterPro" id="IPR009057">
    <property type="entry name" value="Homeodomain-like_sf"/>
</dbReference>
<dbReference type="Gene3D" id="1.10.357.10">
    <property type="entry name" value="Tetracycline Repressor, domain 2"/>
    <property type="match status" value="1"/>
</dbReference>
<evidence type="ECO:0000256" key="1">
    <source>
        <dbReference type="ARBA" id="ARBA00023125"/>
    </source>
</evidence>
<evidence type="ECO:0000259" key="3">
    <source>
        <dbReference type="PROSITE" id="PS50977"/>
    </source>
</evidence>
<organism evidence="4 5">
    <name type="scientific">Paenibacillus validus</name>
    <dbReference type="NCBI Taxonomy" id="44253"/>
    <lineage>
        <taxon>Bacteria</taxon>
        <taxon>Bacillati</taxon>
        <taxon>Bacillota</taxon>
        <taxon>Bacilli</taxon>
        <taxon>Bacillales</taxon>
        <taxon>Paenibacillaceae</taxon>
        <taxon>Paenibacillus</taxon>
    </lineage>
</organism>
<dbReference type="PANTHER" id="PTHR30328:SF54">
    <property type="entry name" value="HTH-TYPE TRANSCRIPTIONAL REPRESSOR SCO4008"/>
    <property type="match status" value="1"/>
</dbReference>
<dbReference type="Pfam" id="PF08359">
    <property type="entry name" value="TetR_C_4"/>
    <property type="match status" value="1"/>
</dbReference>
<keyword evidence="5" id="KW-1185">Reference proteome</keyword>
<dbReference type="Pfam" id="PF00440">
    <property type="entry name" value="TetR_N"/>
    <property type="match status" value="1"/>
</dbReference>
<name>A0A7X3CR09_9BACL</name>
<dbReference type="EMBL" id="WNZX01000001">
    <property type="protein sequence ID" value="MUG69251.1"/>
    <property type="molecule type" value="Genomic_DNA"/>
</dbReference>
<dbReference type="Gene3D" id="1.10.10.60">
    <property type="entry name" value="Homeodomain-like"/>
    <property type="match status" value="1"/>
</dbReference>
<dbReference type="GO" id="GO:0003677">
    <property type="term" value="F:DNA binding"/>
    <property type="evidence" value="ECO:0007669"/>
    <property type="project" value="UniProtKB-UniRule"/>
</dbReference>
<accession>A0A7X3CR09</accession>
<dbReference type="SUPFAM" id="SSF46689">
    <property type="entry name" value="Homeodomain-like"/>
    <property type="match status" value="1"/>
</dbReference>
<dbReference type="SUPFAM" id="SSF48498">
    <property type="entry name" value="Tetracyclin repressor-like, C-terminal domain"/>
    <property type="match status" value="1"/>
</dbReference>
<dbReference type="AlphaFoldDB" id="A0A7X3CR09"/>
<dbReference type="RefSeq" id="WP_127607187.1">
    <property type="nucleotide sequence ID" value="NZ_JARTHJ010000067.1"/>
</dbReference>
<dbReference type="GO" id="GO:0006355">
    <property type="term" value="P:regulation of DNA-templated transcription"/>
    <property type="evidence" value="ECO:0007669"/>
    <property type="project" value="UniProtKB-ARBA"/>
</dbReference>
<evidence type="ECO:0000313" key="5">
    <source>
        <dbReference type="Proteomes" id="UP000450917"/>
    </source>
</evidence>
<reference evidence="4 5" key="1">
    <citation type="submission" date="2019-11" db="EMBL/GenBank/DDBJ databases">
        <title>Draft genome sequences of five Paenibacillus species of dairy origin.</title>
        <authorList>
            <person name="Olajide A.M."/>
            <person name="Chen S."/>
            <person name="Lapointe G."/>
        </authorList>
    </citation>
    <scope>NUCLEOTIDE SEQUENCE [LARGE SCALE GENOMIC DNA]</scope>
    <source>
        <strain evidence="4 5">2CS3</strain>
    </source>
</reference>
<evidence type="ECO:0000313" key="4">
    <source>
        <dbReference type="EMBL" id="MUG69251.1"/>
    </source>
</evidence>
<dbReference type="Proteomes" id="UP000450917">
    <property type="component" value="Unassembled WGS sequence"/>
</dbReference>
<dbReference type="InterPro" id="IPR036271">
    <property type="entry name" value="Tet_transcr_reg_TetR-rel_C_sf"/>
</dbReference>
<proteinExistence type="predicted"/>
<comment type="caution">
    <text evidence="4">The sequence shown here is derived from an EMBL/GenBank/DDBJ whole genome shotgun (WGS) entry which is preliminary data.</text>
</comment>
<dbReference type="PROSITE" id="PS50977">
    <property type="entry name" value="HTH_TETR_2"/>
    <property type="match status" value="1"/>
</dbReference>
<dbReference type="InterPro" id="IPR001647">
    <property type="entry name" value="HTH_TetR"/>
</dbReference>
<dbReference type="InterPro" id="IPR050109">
    <property type="entry name" value="HTH-type_TetR-like_transc_reg"/>
</dbReference>
<evidence type="ECO:0000256" key="2">
    <source>
        <dbReference type="PROSITE-ProRule" id="PRU00335"/>
    </source>
</evidence>
<dbReference type="InterPro" id="IPR013570">
    <property type="entry name" value="Tscrpt_reg_YsiA_C"/>
</dbReference>
<feature type="DNA-binding region" description="H-T-H motif" evidence="2">
    <location>
        <begin position="29"/>
        <end position="48"/>
    </location>
</feature>
<keyword evidence="1 2" id="KW-0238">DNA-binding</keyword>
<dbReference type="PANTHER" id="PTHR30328">
    <property type="entry name" value="TRANSCRIPTIONAL REPRESSOR"/>
    <property type="match status" value="1"/>
</dbReference>
<sequence>MARKKIDKTDAILQAALKVFAEHGFNGAQISKIAKEAGVADGTIYLYFQNKEDILTTVYRTTLTGFTQLLTDRLKETLNADAAIHAICEILFTFMEENVHIAYLNIVELRQHPMELRKEISQYTSPFFRLIEDVLQKGKEEGAFRPNLEVKHARRLLFGAMDQVISSWLISGRKYSLTSLIESTTEFLIKGLK</sequence>
<gene>
    <name evidence="4" type="ORF">GNP93_01030</name>
</gene>
<dbReference type="PRINTS" id="PR00455">
    <property type="entry name" value="HTHTETR"/>
</dbReference>